<comment type="caution">
    <text evidence="7">The sequence shown here is derived from an EMBL/GenBank/DDBJ whole genome shotgun (WGS) entry which is preliminary data.</text>
</comment>
<evidence type="ECO:0000256" key="2">
    <source>
        <dbReference type="ARBA" id="ARBA00022737"/>
    </source>
</evidence>
<evidence type="ECO:0000313" key="7">
    <source>
        <dbReference type="EMBL" id="GAV58352.1"/>
    </source>
</evidence>
<dbReference type="OrthoDB" id="1918044at2759"/>
<dbReference type="SUPFAM" id="SSF64268">
    <property type="entry name" value="PX domain"/>
    <property type="match status" value="1"/>
</dbReference>
<keyword evidence="1" id="KW-0479">Metal-binding</keyword>
<dbReference type="InterPro" id="IPR051366">
    <property type="entry name" value="DEF8"/>
</dbReference>
<evidence type="ECO:0000256" key="4">
    <source>
        <dbReference type="ARBA" id="ARBA00022833"/>
    </source>
</evidence>
<feature type="domain" description="PX" evidence="6">
    <location>
        <begin position="555"/>
        <end position="675"/>
    </location>
</feature>
<evidence type="ECO:0000313" key="8">
    <source>
        <dbReference type="Proteomes" id="UP000187406"/>
    </source>
</evidence>
<feature type="region of interest" description="Disordered" evidence="5">
    <location>
        <begin position="144"/>
        <end position="171"/>
    </location>
</feature>
<dbReference type="Proteomes" id="UP000187406">
    <property type="component" value="Unassembled WGS sequence"/>
</dbReference>
<dbReference type="CDD" id="cd06093">
    <property type="entry name" value="PX_domain"/>
    <property type="match status" value="1"/>
</dbReference>
<evidence type="ECO:0000256" key="1">
    <source>
        <dbReference type="ARBA" id="ARBA00022723"/>
    </source>
</evidence>
<dbReference type="PANTHER" id="PTHR12326">
    <property type="entry name" value="PLECKSTRIN HOMOLOGY DOMAIN CONTAINING PROTEIN"/>
    <property type="match status" value="1"/>
</dbReference>
<feature type="compositionally biased region" description="Basic and acidic residues" evidence="5">
    <location>
        <begin position="152"/>
        <end position="169"/>
    </location>
</feature>
<dbReference type="PANTHER" id="PTHR12326:SF3">
    <property type="entry name" value="DIFFERENTIALLY EXPRESSED IN FDCP 8 HOMOLOG"/>
    <property type="match status" value="1"/>
</dbReference>
<protein>
    <submittedName>
        <fullName evidence="7">PX domain-containing protein/DUF4206 domain-containing protein</fullName>
    </submittedName>
</protein>
<dbReference type="SMART" id="SM01175">
    <property type="entry name" value="DUF4206"/>
    <property type="match status" value="1"/>
</dbReference>
<gene>
    <name evidence="7" type="ORF">CFOL_v3_01886</name>
</gene>
<feature type="compositionally biased region" description="Polar residues" evidence="5">
    <location>
        <begin position="94"/>
        <end position="105"/>
    </location>
</feature>
<dbReference type="InterPro" id="IPR001683">
    <property type="entry name" value="PX_dom"/>
</dbReference>
<feature type="compositionally biased region" description="Basic and acidic residues" evidence="5">
    <location>
        <begin position="1"/>
        <end position="11"/>
    </location>
</feature>
<keyword evidence="3" id="KW-0863">Zinc-finger</keyword>
<dbReference type="SMART" id="SM00312">
    <property type="entry name" value="PX"/>
    <property type="match status" value="1"/>
</dbReference>
<accession>A0A1Q3AS02</accession>
<dbReference type="Pfam" id="PF13901">
    <property type="entry name" value="RH_dom"/>
    <property type="match status" value="1"/>
</dbReference>
<dbReference type="Gene3D" id="3.30.1520.10">
    <property type="entry name" value="Phox-like domain"/>
    <property type="match status" value="1"/>
</dbReference>
<keyword evidence="4" id="KW-0862">Zinc</keyword>
<evidence type="ECO:0000256" key="3">
    <source>
        <dbReference type="ARBA" id="ARBA00022771"/>
    </source>
</evidence>
<dbReference type="EMBL" id="BDDD01000065">
    <property type="protein sequence ID" value="GAV58352.1"/>
    <property type="molecule type" value="Genomic_DNA"/>
</dbReference>
<evidence type="ECO:0000259" key="6">
    <source>
        <dbReference type="PROSITE" id="PS50195"/>
    </source>
</evidence>
<dbReference type="AlphaFoldDB" id="A0A1Q3AS02"/>
<evidence type="ECO:0000256" key="5">
    <source>
        <dbReference type="SAM" id="MobiDB-lite"/>
    </source>
</evidence>
<dbReference type="PROSITE" id="PS50195">
    <property type="entry name" value="PX"/>
    <property type="match status" value="1"/>
</dbReference>
<sequence length="1033" mass="113215">MINGEATHDEVAFPDPLDSPTPKSDGGDESPASPQYSSCGGSEFERYSSANSALGTPSLCSSIGTFKDCLDSEFGSIRRSNSLLENFSLEPSIKLSSSGNETSGHSGLEFYDNDEGASSEGGVELGGDVDDLLNRGIGDVTSVGFFPMDSEGNEREEGGVSSRYEHSEGEDSMYGYGTDDEHRETLYFKSDVQYGHEAKGQNETPFLMNTSSAFGSGDWDDFEQETRGGTLAWNSTSATSSGILDAGQTVQEKYAADEFIARKQVQDAYDNVIFNADSIGVSDSGESEQVKEVGNIPLASSRVQGVDELVKDSIAISFPKICKLDDDVRNYSATSNQDATECLNSCSIDSVFEMGQDPLVVKATLEIGLDVKDCGMEREHQFVDNKEVIGIDESRLLENQAFGNCNALLEPLTDITMNQVCSHSMQPPMKLDAESLCDCKSSSPPSIHENGICRKLKDTPSADFSEDISPLVKHVLQRQNLELNDFYDEVVHEMEEILLDSTGSPGFPLGKQMLQSQLSLPLRDGGSTASTSGTDYASPLVLHPLRIDGVEVVGARQKTGNVSLSERLVGVKEYTVYRIRVWRGKDQWEVERRYRDFFTLYRRLKSLYVDQGWILPTPWSSVEKESRKMFGNASPDVVSERTILIQECLRSILRSRFHSSPPSALIWFLSPQDSFPGSPASDAVVSGTTYLTRGADTENISSLGKTISLIVEIRPYKSVKQMLEAQHYTCAGCHKHFDDGMTLMLDFVQTFGWGKPRFCEYTGQLFCSSCHTNETAVLPARVLHHWDFTPYPVSQLAKSYLVSIHDQPMLCVSAVNPILFSKVSALNHVMGIRKKIGAILPYVRCPFRRSINKGLGSRRYLLESNDFFALRDLIDLSKGAFAALPVMVETVSRKILEHITEQCLVCCDVGIPCSARQACHDPSYLIFPFQEGEVEKCASCGAVFHKPCFGKITNCPCGAQLRVDGAVNTDKRVTHSASGGEIGSLDLLGRRSGSGLSLGLLPGLFSKAKIEKIKEHKESGNVILMGSLPGDSF</sequence>
<proteinExistence type="predicted"/>
<dbReference type="Pfam" id="PF00787">
    <property type="entry name" value="PX"/>
    <property type="match status" value="1"/>
</dbReference>
<reference evidence="8" key="1">
    <citation type="submission" date="2016-04" db="EMBL/GenBank/DDBJ databases">
        <title>Cephalotus genome sequencing.</title>
        <authorList>
            <person name="Fukushima K."/>
            <person name="Hasebe M."/>
            <person name="Fang X."/>
        </authorList>
    </citation>
    <scope>NUCLEOTIDE SEQUENCE [LARGE SCALE GENOMIC DNA]</scope>
    <source>
        <strain evidence="8">cv. St1</strain>
    </source>
</reference>
<organism evidence="7 8">
    <name type="scientific">Cephalotus follicularis</name>
    <name type="common">Albany pitcher plant</name>
    <dbReference type="NCBI Taxonomy" id="3775"/>
    <lineage>
        <taxon>Eukaryota</taxon>
        <taxon>Viridiplantae</taxon>
        <taxon>Streptophyta</taxon>
        <taxon>Embryophyta</taxon>
        <taxon>Tracheophyta</taxon>
        <taxon>Spermatophyta</taxon>
        <taxon>Magnoliopsida</taxon>
        <taxon>eudicotyledons</taxon>
        <taxon>Gunneridae</taxon>
        <taxon>Pentapetalae</taxon>
        <taxon>rosids</taxon>
        <taxon>fabids</taxon>
        <taxon>Oxalidales</taxon>
        <taxon>Cephalotaceae</taxon>
        <taxon>Cephalotus</taxon>
    </lineage>
</organism>
<dbReference type="GO" id="GO:0005768">
    <property type="term" value="C:endosome"/>
    <property type="evidence" value="ECO:0007669"/>
    <property type="project" value="UniProtKB-ARBA"/>
</dbReference>
<dbReference type="InterPro" id="IPR025258">
    <property type="entry name" value="RH_dom"/>
</dbReference>
<dbReference type="GO" id="GO:0016020">
    <property type="term" value="C:membrane"/>
    <property type="evidence" value="ECO:0007669"/>
    <property type="project" value="UniProtKB-ARBA"/>
</dbReference>
<keyword evidence="8" id="KW-1185">Reference proteome</keyword>
<dbReference type="GO" id="GO:0008270">
    <property type="term" value="F:zinc ion binding"/>
    <property type="evidence" value="ECO:0007669"/>
    <property type="project" value="UniProtKB-KW"/>
</dbReference>
<dbReference type="FunCoup" id="A0A1Q3AS02">
    <property type="interactions" value="1999"/>
</dbReference>
<dbReference type="InterPro" id="IPR036871">
    <property type="entry name" value="PX_dom_sf"/>
</dbReference>
<dbReference type="GO" id="GO:0035091">
    <property type="term" value="F:phosphatidylinositol binding"/>
    <property type="evidence" value="ECO:0007669"/>
    <property type="project" value="InterPro"/>
</dbReference>
<feature type="region of interest" description="Disordered" evidence="5">
    <location>
        <begin position="1"/>
        <end position="47"/>
    </location>
</feature>
<feature type="region of interest" description="Disordered" evidence="5">
    <location>
        <begin position="93"/>
        <end position="120"/>
    </location>
</feature>
<keyword evidence="2" id="KW-0677">Repeat</keyword>
<dbReference type="InParanoid" id="A0A1Q3AS02"/>
<dbReference type="STRING" id="3775.A0A1Q3AS02"/>
<name>A0A1Q3AS02_CEPFO</name>